<dbReference type="InterPro" id="IPR011701">
    <property type="entry name" value="MFS"/>
</dbReference>
<keyword evidence="4 6" id="KW-0472">Membrane</keyword>
<sequence>MSRSNSWVPQAEDSLIVPSRSRSAVHGRRDLSDSEDSVSGAHGERNPLLSHPVPRKKPFYRARPLWLAGYAIVAALVRAMTLAPRVEVFTQLACLQLHQHHNHTLFDGMPPSFCLSDPAVSANAARIQTTYTTTMGLLSACTTAWWGQFGERYGRTRVLAFATLGLFLTDIVFIIASSPSSPLYSYSHTLVLIAPVVEGLLGGWSSTQSAASAYISDCTSSGSRASVFSRFTGVSFLGFSLGPIISTFIIQHPISFLRGQGMSVTPVFWVAATGSFINLFLAFFVFPESLSRDKQRASRASYANTELRSFLRGFFGPLSVFLPATIAVEGSTRKRKDWSLTILAGVLLTYFLSAGIYQIKYLYAKQVYTWDVERISYYIAFMGGGRALHLLFILPLVISVFKPKSPKNPIGPGGIKLKPKPTKEHLSREIKFDIRLTRISLVIDVLSNAAILLAPAPVHTQLQQLLSDSGDTQVRNSQVLFVVASWVSCWGTGLVPAAHSLALCITQARKLIEEEDGQTASTDADSGAGALFGALAMLQAIGQMILGPLIFGVVFYGTVATHPKAIFALAGAILLLACVSTVFVHSPLAGGKSRAHVVLPVDEEQERRGRSRASKNVGYGSVGENTNAQASSSSSGSS</sequence>
<evidence type="ECO:0000256" key="1">
    <source>
        <dbReference type="ARBA" id="ARBA00004141"/>
    </source>
</evidence>
<dbReference type="GO" id="GO:0016020">
    <property type="term" value="C:membrane"/>
    <property type="evidence" value="ECO:0007669"/>
    <property type="project" value="UniProtKB-SubCell"/>
</dbReference>
<protein>
    <recommendedName>
        <fullName evidence="9">MFS general substrate transporter</fullName>
    </recommendedName>
</protein>
<evidence type="ECO:0000313" key="7">
    <source>
        <dbReference type="EMBL" id="KAJ7638346.1"/>
    </source>
</evidence>
<evidence type="ECO:0000256" key="3">
    <source>
        <dbReference type="ARBA" id="ARBA00022989"/>
    </source>
</evidence>
<reference evidence="7" key="1">
    <citation type="submission" date="2023-03" db="EMBL/GenBank/DDBJ databases">
        <title>Massive genome expansion in bonnet fungi (Mycena s.s.) driven by repeated elements and novel gene families across ecological guilds.</title>
        <authorList>
            <consortium name="Lawrence Berkeley National Laboratory"/>
            <person name="Harder C.B."/>
            <person name="Miyauchi S."/>
            <person name="Viragh M."/>
            <person name="Kuo A."/>
            <person name="Thoen E."/>
            <person name="Andreopoulos B."/>
            <person name="Lu D."/>
            <person name="Skrede I."/>
            <person name="Drula E."/>
            <person name="Henrissat B."/>
            <person name="Morin E."/>
            <person name="Kohler A."/>
            <person name="Barry K."/>
            <person name="LaButti K."/>
            <person name="Morin E."/>
            <person name="Salamov A."/>
            <person name="Lipzen A."/>
            <person name="Mereny Z."/>
            <person name="Hegedus B."/>
            <person name="Baldrian P."/>
            <person name="Stursova M."/>
            <person name="Weitz H."/>
            <person name="Taylor A."/>
            <person name="Grigoriev I.V."/>
            <person name="Nagy L.G."/>
            <person name="Martin F."/>
            <person name="Kauserud H."/>
        </authorList>
    </citation>
    <scope>NUCLEOTIDE SEQUENCE</scope>
    <source>
        <strain evidence="7">9284</strain>
    </source>
</reference>
<name>A0AAD7C3T4_9AGAR</name>
<evidence type="ECO:0008006" key="9">
    <source>
        <dbReference type="Google" id="ProtNLM"/>
    </source>
</evidence>
<keyword evidence="3 6" id="KW-1133">Transmembrane helix</keyword>
<feature type="transmembrane region" description="Helical" evidence="6">
    <location>
        <begin position="65"/>
        <end position="83"/>
    </location>
</feature>
<feature type="transmembrane region" description="Helical" evidence="6">
    <location>
        <begin position="565"/>
        <end position="584"/>
    </location>
</feature>
<feature type="transmembrane region" description="Helical" evidence="6">
    <location>
        <begin position="375"/>
        <end position="398"/>
    </location>
</feature>
<evidence type="ECO:0000256" key="5">
    <source>
        <dbReference type="SAM" id="MobiDB-lite"/>
    </source>
</evidence>
<dbReference type="Proteomes" id="UP001221142">
    <property type="component" value="Unassembled WGS sequence"/>
</dbReference>
<dbReference type="Pfam" id="PF07690">
    <property type="entry name" value="MFS_1"/>
    <property type="match status" value="1"/>
</dbReference>
<dbReference type="PANTHER" id="PTHR23507:SF1">
    <property type="entry name" value="FI18259P1-RELATED"/>
    <property type="match status" value="1"/>
</dbReference>
<feature type="transmembrane region" description="Helical" evidence="6">
    <location>
        <begin position="526"/>
        <end position="559"/>
    </location>
</feature>
<feature type="transmembrane region" description="Helical" evidence="6">
    <location>
        <begin position="340"/>
        <end position="363"/>
    </location>
</feature>
<evidence type="ECO:0000256" key="6">
    <source>
        <dbReference type="SAM" id="Phobius"/>
    </source>
</evidence>
<feature type="transmembrane region" description="Helical" evidence="6">
    <location>
        <begin position="266"/>
        <end position="286"/>
    </location>
</feature>
<feature type="region of interest" description="Disordered" evidence="5">
    <location>
        <begin position="600"/>
        <end position="638"/>
    </location>
</feature>
<dbReference type="SUPFAM" id="SSF103473">
    <property type="entry name" value="MFS general substrate transporter"/>
    <property type="match status" value="1"/>
</dbReference>
<keyword evidence="2 6" id="KW-0812">Transmembrane</keyword>
<keyword evidence="8" id="KW-1185">Reference proteome</keyword>
<feature type="transmembrane region" description="Helical" evidence="6">
    <location>
        <begin position="183"/>
        <end position="204"/>
    </location>
</feature>
<evidence type="ECO:0000313" key="8">
    <source>
        <dbReference type="Proteomes" id="UP001221142"/>
    </source>
</evidence>
<dbReference type="InterPro" id="IPR036259">
    <property type="entry name" value="MFS_trans_sf"/>
</dbReference>
<evidence type="ECO:0000256" key="4">
    <source>
        <dbReference type="ARBA" id="ARBA00023136"/>
    </source>
</evidence>
<dbReference type="AlphaFoldDB" id="A0AAD7C3T4"/>
<accession>A0AAD7C3T4</accession>
<evidence type="ECO:0000256" key="2">
    <source>
        <dbReference type="ARBA" id="ARBA00022692"/>
    </source>
</evidence>
<comment type="caution">
    <text evidence="7">The sequence shown here is derived from an EMBL/GenBank/DDBJ whole genome shotgun (WGS) entry which is preliminary data.</text>
</comment>
<feature type="transmembrane region" description="Helical" evidence="6">
    <location>
        <begin position="231"/>
        <end position="254"/>
    </location>
</feature>
<feature type="transmembrane region" description="Helical" evidence="6">
    <location>
        <begin position="158"/>
        <end position="177"/>
    </location>
</feature>
<comment type="subcellular location">
    <subcellularLocation>
        <location evidence="1">Membrane</location>
        <topology evidence="1">Multi-pass membrane protein</topology>
    </subcellularLocation>
</comment>
<feature type="transmembrane region" description="Helical" evidence="6">
    <location>
        <begin position="125"/>
        <end position="146"/>
    </location>
</feature>
<dbReference type="Gene3D" id="1.20.1250.20">
    <property type="entry name" value="MFS general substrate transporter like domains"/>
    <property type="match status" value="1"/>
</dbReference>
<feature type="transmembrane region" description="Helical" evidence="6">
    <location>
        <begin position="478"/>
        <end position="505"/>
    </location>
</feature>
<feature type="region of interest" description="Disordered" evidence="5">
    <location>
        <begin position="1"/>
        <end position="53"/>
    </location>
</feature>
<proteinExistence type="predicted"/>
<dbReference type="PANTHER" id="PTHR23507">
    <property type="entry name" value="ZGC:174356"/>
    <property type="match status" value="1"/>
</dbReference>
<dbReference type="GO" id="GO:0022857">
    <property type="term" value="F:transmembrane transporter activity"/>
    <property type="evidence" value="ECO:0007669"/>
    <property type="project" value="InterPro"/>
</dbReference>
<dbReference type="EMBL" id="JARKIF010000005">
    <property type="protein sequence ID" value="KAJ7638346.1"/>
    <property type="molecule type" value="Genomic_DNA"/>
</dbReference>
<gene>
    <name evidence="7" type="ORF">FB45DRAFT_902565</name>
</gene>
<organism evidence="7 8">
    <name type="scientific">Roridomyces roridus</name>
    <dbReference type="NCBI Taxonomy" id="1738132"/>
    <lineage>
        <taxon>Eukaryota</taxon>
        <taxon>Fungi</taxon>
        <taxon>Dikarya</taxon>
        <taxon>Basidiomycota</taxon>
        <taxon>Agaricomycotina</taxon>
        <taxon>Agaricomycetes</taxon>
        <taxon>Agaricomycetidae</taxon>
        <taxon>Agaricales</taxon>
        <taxon>Marasmiineae</taxon>
        <taxon>Mycenaceae</taxon>
        <taxon>Roridomyces</taxon>
    </lineage>
</organism>